<evidence type="ECO:0000313" key="1">
    <source>
        <dbReference type="EMBL" id="EJX10547.1"/>
    </source>
</evidence>
<organism evidence="1">
    <name type="scientific">gut metagenome</name>
    <dbReference type="NCBI Taxonomy" id="749906"/>
    <lineage>
        <taxon>unclassified sequences</taxon>
        <taxon>metagenomes</taxon>
        <taxon>organismal metagenomes</taxon>
    </lineage>
</organism>
<dbReference type="InterPro" id="IPR016181">
    <property type="entry name" value="Acyl_CoA_acyltransferase"/>
</dbReference>
<keyword evidence="1" id="KW-0808">Transferase</keyword>
<dbReference type="GO" id="GO:0016740">
    <property type="term" value="F:transferase activity"/>
    <property type="evidence" value="ECO:0007669"/>
    <property type="project" value="UniProtKB-KW"/>
</dbReference>
<comment type="caution">
    <text evidence="1">The sequence shown here is derived from an EMBL/GenBank/DDBJ whole genome shotgun (WGS) entry which is preliminary data.</text>
</comment>
<dbReference type="EMBL" id="AMCI01000162">
    <property type="protein sequence ID" value="EJX10547.1"/>
    <property type="molecule type" value="Genomic_DNA"/>
</dbReference>
<feature type="non-terminal residue" evidence="1">
    <location>
        <position position="74"/>
    </location>
</feature>
<proteinExistence type="predicted"/>
<dbReference type="SUPFAM" id="SSF55729">
    <property type="entry name" value="Acyl-CoA N-acyltransferases (Nat)"/>
    <property type="match status" value="1"/>
</dbReference>
<dbReference type="AlphaFoldDB" id="J9GQG0"/>
<sequence length="74" mass="8634">MSLDIRPVRREDCETVCHLIHELARYEHLEEQCVANADMLMEAFFGDRGFARCFIAWEKNDRTGDEKSGRLCVV</sequence>
<reference evidence="1" key="1">
    <citation type="journal article" date="2012" name="PLoS ONE">
        <title>Gene sets for utilization of primary and secondary nutrition supplies in the distal gut of endangered iberian lynx.</title>
        <authorList>
            <person name="Alcaide M."/>
            <person name="Messina E."/>
            <person name="Richter M."/>
            <person name="Bargiela R."/>
            <person name="Peplies J."/>
            <person name="Huws S.A."/>
            <person name="Newbold C.J."/>
            <person name="Golyshin P.N."/>
            <person name="Simon M.A."/>
            <person name="Lopez G."/>
            <person name="Yakimov M.M."/>
            <person name="Ferrer M."/>
        </authorList>
    </citation>
    <scope>NUCLEOTIDE SEQUENCE</scope>
</reference>
<protein>
    <submittedName>
        <fullName evidence="1">Spermidine/spermine N1-acetyl transferase 1 variant 4</fullName>
    </submittedName>
</protein>
<dbReference type="Gene3D" id="3.40.630.30">
    <property type="match status" value="1"/>
</dbReference>
<gene>
    <name evidence="1" type="ORF">EVA_01021</name>
</gene>
<name>J9GQG0_9ZZZZ</name>
<accession>J9GQG0</accession>